<reference evidence="4" key="3">
    <citation type="submission" date="2025-09" db="UniProtKB">
        <authorList>
            <consortium name="Ensembl"/>
        </authorList>
    </citation>
    <scope>IDENTIFICATION</scope>
</reference>
<feature type="domain" description="C2H2-type" evidence="3">
    <location>
        <begin position="168"/>
        <end position="196"/>
    </location>
</feature>
<feature type="compositionally biased region" description="Polar residues" evidence="2">
    <location>
        <begin position="1040"/>
        <end position="1050"/>
    </location>
</feature>
<feature type="region of interest" description="Disordered" evidence="2">
    <location>
        <begin position="182"/>
        <end position="236"/>
    </location>
</feature>
<keyword evidence="1" id="KW-0863">Zinc-finger</keyword>
<dbReference type="Proteomes" id="UP000314980">
    <property type="component" value="Unassembled WGS sequence"/>
</dbReference>
<evidence type="ECO:0000256" key="1">
    <source>
        <dbReference type="PROSITE-ProRule" id="PRU00042"/>
    </source>
</evidence>
<feature type="compositionally biased region" description="Low complexity" evidence="2">
    <location>
        <begin position="1051"/>
        <end position="1060"/>
    </location>
</feature>
<evidence type="ECO:0000313" key="4">
    <source>
        <dbReference type="Ensembl" id="ENSLCAP00010058919.1"/>
    </source>
</evidence>
<reference evidence="5" key="1">
    <citation type="submission" date="2015-09" db="EMBL/GenBank/DDBJ databases">
        <authorList>
            <person name="Sai Rama Sridatta P."/>
        </authorList>
    </citation>
    <scope>NUCLEOTIDE SEQUENCE [LARGE SCALE GENOMIC DNA]</scope>
</reference>
<dbReference type="Gene3D" id="3.30.160.60">
    <property type="entry name" value="Classic Zinc Finger"/>
    <property type="match status" value="2"/>
</dbReference>
<dbReference type="PROSITE" id="PS00028">
    <property type="entry name" value="ZINC_FINGER_C2H2_1"/>
    <property type="match status" value="4"/>
</dbReference>
<dbReference type="SUPFAM" id="SSF57667">
    <property type="entry name" value="beta-beta-alpha zinc fingers"/>
    <property type="match status" value="1"/>
</dbReference>
<feature type="region of interest" description="Disordered" evidence="2">
    <location>
        <begin position="1"/>
        <end position="61"/>
    </location>
</feature>
<evidence type="ECO:0000256" key="2">
    <source>
        <dbReference type="SAM" id="MobiDB-lite"/>
    </source>
</evidence>
<dbReference type="SMART" id="SM00355">
    <property type="entry name" value="ZnF_C2H2"/>
    <property type="match status" value="6"/>
</dbReference>
<feature type="region of interest" description="Disordered" evidence="2">
    <location>
        <begin position="1040"/>
        <end position="1068"/>
    </location>
</feature>
<dbReference type="PANTHER" id="PTHR16515:SF37">
    <property type="entry name" value="PR DOMAIN ZINC FINGER PROTEIN 2"/>
    <property type="match status" value="1"/>
</dbReference>
<feature type="domain" description="C2H2-type" evidence="3">
    <location>
        <begin position="845"/>
        <end position="873"/>
    </location>
</feature>
<name>A0A4W6G852_LATCA</name>
<feature type="compositionally biased region" description="Basic and acidic residues" evidence="2">
    <location>
        <begin position="905"/>
        <end position="915"/>
    </location>
</feature>
<feature type="compositionally biased region" description="Polar residues" evidence="2">
    <location>
        <begin position="886"/>
        <end position="895"/>
    </location>
</feature>
<sequence>MENSPHLYFSEIGDNEDVEEEGEDQEEEEEEEEEEKEAIHQEETNMEPDTIKSLDPDLHTHPKQVTEKVGDSFPCQHCERCFTSKQGLERHMHIHAFANNETHAYKSNKSNMSLGSNLGQLQHEKTLDSVGSVMQPCTSSPTNSNTSVLSDEDHIAQPDKQGVLDGHHACKYCEKIFTTYTSKRRHERRSHEQDLHTHVEKTQLPQEESLQTIPSETSQQETQLGDDTAPAAPLKNDGEHTEQYMLDVSSNISENLSFYIDGKIVSTSTVSSCEAAEVHSGSSTLVGLDALILDPAQISQVLNTDSVTGKEIPGQPLAKRRTATPPLLPQIKTELESEVVVSSSSSSLVSSLIENILPQNTESTVVQKERTVFLSPKLKQLLEKQDGLKPTLALITDGQKPCSPVSLSVLPTGTGRFKRRTGSPTSSPQQNPTSHEETLMPDTGNFDALGTGHMETQQTSPVHLTVSEKDDTAPSVEEPAVKPVLTESWPPMTGGNSCNQQPLDLSNTVKRNEDVALADAVLDLSLQKKSLGESELTFSLVSQAVLKEGKPNTRMAEKALMNVGEQNVNLGNPETPLVTDFTIVTGSDVVTPVEPVAESLVYGLALPPNSLTPSSASLTPVTLQPASPCTIAFASPASHTVLPAAPSLITVLAPPPPISNPSSQPIQVLAPNISPESLVICTENALNSSECDLTTAFQQIVSVPNPQTADPTILVSSIEESVTLSTTASVVSDCPSVGELSADPEPAVNAEPPTTKEEEVDTTVTLPEIPSKISPPSEKAEEDESSNNTPSDAQQQTFTKNFICNVCDKLFHSMKELSHHVGDHADEWPYKCEFCVLLFGKPSTYVCSACTKEFVYLCNLKQHQEELHPGQQCTYTEEEKGKLRPQNYNNSTKVSTEPLVPDAPEEPKKQVKKEEGEVDVAAEELFTTIKIMASDGGKIKGPDVRLGINQHYPSFKPPPFPYHNRSPAASLASATNFTTHNIPQTFSTAIRCTKCGKSFDNMPELHKHILACANASDKRRYTPKKNPIPLRHFAKTQNGVLSTTNSTNGLNASNRASQSNRSKHNQESPVKMKFKVLNKRKKKLVQRVMPQRNKSVTSSKVSSAQVGEQQEIFVCPHCSREFTMRRSRTKHMAVCPKKPKEVKKRKEGGISVTKENDGHLRRGVSHVEEKQKQASPQHKTRFQTSGPTKRPAILPVQTVFSNKRSKIIIKESTQPKQETPTLNELPIVRTFNPSMRQYSRVQHSVKGIPIKITIVKPQQIAPQKDEMPPTQSQEEATGGVTSSSEKKEVKAASTKIKHLKRFIIVQ</sequence>
<dbReference type="PANTHER" id="PTHR16515">
    <property type="entry name" value="PR DOMAIN ZINC FINGER PROTEIN"/>
    <property type="match status" value="1"/>
</dbReference>
<feature type="domain" description="C2H2-type" evidence="3">
    <location>
        <begin position="802"/>
        <end position="829"/>
    </location>
</feature>
<feature type="compositionally biased region" description="Low complexity" evidence="2">
    <location>
        <begin position="762"/>
        <end position="777"/>
    </location>
</feature>
<dbReference type="GO" id="GO:0010468">
    <property type="term" value="P:regulation of gene expression"/>
    <property type="evidence" value="ECO:0007669"/>
    <property type="project" value="TreeGrafter"/>
</dbReference>
<dbReference type="Ensembl" id="ENSLCAT00010060525.1">
    <property type="protein sequence ID" value="ENSLCAP00010058919.1"/>
    <property type="gene ID" value="ENSLCAG00010027469.1"/>
</dbReference>
<dbReference type="PROSITE" id="PS50157">
    <property type="entry name" value="ZINC_FINGER_C2H2_2"/>
    <property type="match status" value="5"/>
</dbReference>
<feature type="compositionally biased region" description="Polar residues" evidence="2">
    <location>
        <begin position="1173"/>
        <end position="1187"/>
    </location>
</feature>
<feature type="domain" description="C2H2-type" evidence="3">
    <location>
        <begin position="990"/>
        <end position="1019"/>
    </location>
</feature>
<keyword evidence="5" id="KW-1185">Reference proteome</keyword>
<evidence type="ECO:0000313" key="5">
    <source>
        <dbReference type="Proteomes" id="UP000314980"/>
    </source>
</evidence>
<dbReference type="InParanoid" id="A0A4W6G852"/>
<dbReference type="GeneTree" id="ENSGT00940000167828"/>
<feature type="compositionally biased region" description="Acidic residues" evidence="2">
    <location>
        <begin position="13"/>
        <end position="36"/>
    </location>
</feature>
<dbReference type="GO" id="GO:0008270">
    <property type="term" value="F:zinc ion binding"/>
    <property type="evidence" value="ECO:0007669"/>
    <property type="project" value="UniProtKB-KW"/>
</dbReference>
<keyword evidence="1" id="KW-0479">Metal-binding</keyword>
<feature type="compositionally biased region" description="Polar residues" evidence="2">
    <location>
        <begin position="203"/>
        <end position="225"/>
    </location>
</feature>
<feature type="compositionally biased region" description="Basic and acidic residues" evidence="2">
    <location>
        <begin position="189"/>
        <end position="201"/>
    </location>
</feature>
<feature type="region of interest" description="Disordered" evidence="2">
    <location>
        <begin position="1257"/>
        <end position="1292"/>
    </location>
</feature>
<accession>A0A4W6G852</accession>
<dbReference type="InterPro" id="IPR013087">
    <property type="entry name" value="Znf_C2H2_type"/>
</dbReference>
<dbReference type="Pfam" id="PF00096">
    <property type="entry name" value="zf-C2H2"/>
    <property type="match status" value="1"/>
</dbReference>
<proteinExistence type="predicted"/>
<dbReference type="InterPro" id="IPR050331">
    <property type="entry name" value="Zinc_finger"/>
</dbReference>
<dbReference type="STRING" id="8187.ENSLCAP00010058919"/>
<dbReference type="GO" id="GO:0005634">
    <property type="term" value="C:nucleus"/>
    <property type="evidence" value="ECO:0007669"/>
    <property type="project" value="TreeGrafter"/>
</dbReference>
<evidence type="ECO:0000259" key="3">
    <source>
        <dbReference type="PROSITE" id="PS50157"/>
    </source>
</evidence>
<organism evidence="4 5">
    <name type="scientific">Lates calcarifer</name>
    <name type="common">Barramundi</name>
    <name type="synonym">Holocentrus calcarifer</name>
    <dbReference type="NCBI Taxonomy" id="8187"/>
    <lineage>
        <taxon>Eukaryota</taxon>
        <taxon>Metazoa</taxon>
        <taxon>Chordata</taxon>
        <taxon>Craniata</taxon>
        <taxon>Vertebrata</taxon>
        <taxon>Euteleostomi</taxon>
        <taxon>Actinopterygii</taxon>
        <taxon>Neopterygii</taxon>
        <taxon>Teleostei</taxon>
        <taxon>Neoteleostei</taxon>
        <taxon>Acanthomorphata</taxon>
        <taxon>Carangaria</taxon>
        <taxon>Carangaria incertae sedis</taxon>
        <taxon>Centropomidae</taxon>
        <taxon>Lates</taxon>
    </lineage>
</organism>
<feature type="region of interest" description="Disordered" evidence="2">
    <location>
        <begin position="405"/>
        <end position="461"/>
    </location>
</feature>
<dbReference type="InterPro" id="IPR036236">
    <property type="entry name" value="Znf_C2H2_sf"/>
</dbReference>
<reference evidence="4" key="2">
    <citation type="submission" date="2025-08" db="UniProtKB">
        <authorList>
            <consortium name="Ensembl"/>
        </authorList>
    </citation>
    <scope>IDENTIFICATION</scope>
</reference>
<protein>
    <submittedName>
        <fullName evidence="4">PR domain containing 2, with ZNF domain a</fullName>
    </submittedName>
</protein>
<feature type="region of interest" description="Disordered" evidence="2">
    <location>
        <begin position="1166"/>
        <end position="1189"/>
    </location>
</feature>
<feature type="compositionally biased region" description="Low complexity" evidence="2">
    <location>
        <begin position="423"/>
        <end position="433"/>
    </location>
</feature>
<feature type="region of interest" description="Disordered" evidence="2">
    <location>
        <begin position="735"/>
        <end position="794"/>
    </location>
</feature>
<feature type="region of interest" description="Disordered" evidence="2">
    <location>
        <begin position="878"/>
        <end position="915"/>
    </location>
</feature>
<keyword evidence="1" id="KW-0862">Zinc</keyword>
<feature type="compositionally biased region" description="Basic and acidic residues" evidence="2">
    <location>
        <begin position="37"/>
        <end position="61"/>
    </location>
</feature>
<feature type="domain" description="C2H2-type" evidence="3">
    <location>
        <begin position="73"/>
        <end position="100"/>
    </location>
</feature>